<sequence>MRQQCSAYFDLDILCDIDGMISEWSCLDFSTKISLQRYLPWKNSTSLYNYVDLFAETVMNRWFEKDRECKKPYFLFLIAAK</sequence>
<dbReference type="WBParaSite" id="nRc.2.0.1.t45360-RA">
    <property type="protein sequence ID" value="nRc.2.0.1.t45360-RA"/>
    <property type="gene ID" value="nRc.2.0.1.g45360"/>
</dbReference>
<proteinExistence type="predicted"/>
<protein>
    <submittedName>
        <fullName evidence="2">Uncharacterized protein</fullName>
    </submittedName>
</protein>
<dbReference type="AlphaFoldDB" id="A0A915L6F3"/>
<accession>A0A915L6F3</accession>
<evidence type="ECO:0000313" key="1">
    <source>
        <dbReference type="Proteomes" id="UP000887565"/>
    </source>
</evidence>
<keyword evidence="1" id="KW-1185">Reference proteome</keyword>
<reference evidence="2" key="1">
    <citation type="submission" date="2022-11" db="UniProtKB">
        <authorList>
            <consortium name="WormBaseParasite"/>
        </authorList>
    </citation>
    <scope>IDENTIFICATION</scope>
</reference>
<name>A0A915L6F3_ROMCU</name>
<evidence type="ECO:0000313" key="2">
    <source>
        <dbReference type="WBParaSite" id="nRc.2.0.1.t45360-RA"/>
    </source>
</evidence>
<dbReference type="Proteomes" id="UP000887565">
    <property type="component" value="Unplaced"/>
</dbReference>
<organism evidence="1 2">
    <name type="scientific">Romanomermis culicivorax</name>
    <name type="common">Nematode worm</name>
    <dbReference type="NCBI Taxonomy" id="13658"/>
    <lineage>
        <taxon>Eukaryota</taxon>
        <taxon>Metazoa</taxon>
        <taxon>Ecdysozoa</taxon>
        <taxon>Nematoda</taxon>
        <taxon>Enoplea</taxon>
        <taxon>Dorylaimia</taxon>
        <taxon>Mermithida</taxon>
        <taxon>Mermithoidea</taxon>
        <taxon>Mermithidae</taxon>
        <taxon>Romanomermis</taxon>
    </lineage>
</organism>